<accession>A0AAV9PIP9</accession>
<feature type="domain" description="SMODS and SLOG-associating 2TM effector" evidence="3">
    <location>
        <begin position="181"/>
        <end position="298"/>
    </location>
</feature>
<feature type="compositionally biased region" description="Basic and acidic residues" evidence="1">
    <location>
        <begin position="79"/>
        <end position="111"/>
    </location>
</feature>
<evidence type="ECO:0000256" key="2">
    <source>
        <dbReference type="SAM" id="Phobius"/>
    </source>
</evidence>
<keyword evidence="2" id="KW-0812">Transmembrane</keyword>
<evidence type="ECO:0000313" key="4">
    <source>
        <dbReference type="EMBL" id="KAK5172789.1"/>
    </source>
</evidence>
<feature type="compositionally biased region" description="Basic and acidic residues" evidence="1">
    <location>
        <begin position="24"/>
        <end position="41"/>
    </location>
</feature>
<dbReference type="PANTHER" id="PTHR38793:SF3">
    <property type="entry name" value="SMODS AND SLOG-ASSOCIATING 2TM EFFECTOR DOMAIN-CONTAINING PROTEIN"/>
    <property type="match status" value="1"/>
</dbReference>
<dbReference type="Pfam" id="PF18142">
    <property type="entry name" value="SLATT_fungal"/>
    <property type="match status" value="1"/>
</dbReference>
<dbReference type="EMBL" id="JAVRRT010000004">
    <property type="protein sequence ID" value="KAK5172789.1"/>
    <property type="molecule type" value="Genomic_DNA"/>
</dbReference>
<dbReference type="Proteomes" id="UP001337655">
    <property type="component" value="Unassembled WGS sequence"/>
</dbReference>
<evidence type="ECO:0000256" key="1">
    <source>
        <dbReference type="SAM" id="MobiDB-lite"/>
    </source>
</evidence>
<keyword evidence="2" id="KW-0472">Membrane</keyword>
<feature type="transmembrane region" description="Helical" evidence="2">
    <location>
        <begin position="194"/>
        <end position="219"/>
    </location>
</feature>
<gene>
    <name evidence="4" type="ORF">LTR77_002909</name>
</gene>
<dbReference type="GeneID" id="89924256"/>
<dbReference type="NCBIfam" id="NF033635">
    <property type="entry name" value="SLATT_fungal"/>
    <property type="match status" value="1"/>
</dbReference>
<dbReference type="RefSeq" id="XP_064661507.1">
    <property type="nucleotide sequence ID" value="XM_064800168.1"/>
</dbReference>
<feature type="transmembrane region" description="Helical" evidence="2">
    <location>
        <begin position="225"/>
        <end position="245"/>
    </location>
</feature>
<dbReference type="AlphaFoldDB" id="A0AAV9PIP9"/>
<reference evidence="4 5" key="1">
    <citation type="submission" date="2023-08" db="EMBL/GenBank/DDBJ databases">
        <title>Black Yeasts Isolated from many extreme environments.</title>
        <authorList>
            <person name="Coleine C."/>
            <person name="Stajich J.E."/>
            <person name="Selbmann L."/>
        </authorList>
    </citation>
    <scope>NUCLEOTIDE SEQUENCE [LARGE SCALE GENOMIC DNA]</scope>
    <source>
        <strain evidence="4 5">CCFEE 5935</strain>
    </source>
</reference>
<keyword evidence="2" id="KW-1133">Transmembrane helix</keyword>
<feature type="region of interest" description="Disordered" evidence="1">
    <location>
        <begin position="1"/>
        <end position="133"/>
    </location>
</feature>
<dbReference type="PANTHER" id="PTHR38793">
    <property type="entry name" value="SLATT_FUNGAL DOMAIN-CONTAINING PROTEIN-RELATED"/>
    <property type="match status" value="1"/>
</dbReference>
<protein>
    <recommendedName>
        <fullName evidence="3">SMODS and SLOG-associating 2TM effector domain-containing protein</fullName>
    </recommendedName>
</protein>
<dbReference type="InterPro" id="IPR041622">
    <property type="entry name" value="SLATT_fungi"/>
</dbReference>
<proteinExistence type="predicted"/>
<feature type="compositionally biased region" description="Acidic residues" evidence="1">
    <location>
        <begin position="42"/>
        <end position="53"/>
    </location>
</feature>
<organism evidence="4 5">
    <name type="scientific">Saxophila tyrrhenica</name>
    <dbReference type="NCBI Taxonomy" id="1690608"/>
    <lineage>
        <taxon>Eukaryota</taxon>
        <taxon>Fungi</taxon>
        <taxon>Dikarya</taxon>
        <taxon>Ascomycota</taxon>
        <taxon>Pezizomycotina</taxon>
        <taxon>Dothideomycetes</taxon>
        <taxon>Dothideomycetidae</taxon>
        <taxon>Mycosphaerellales</taxon>
        <taxon>Extremaceae</taxon>
        <taxon>Saxophila</taxon>
    </lineage>
</organism>
<evidence type="ECO:0000259" key="3">
    <source>
        <dbReference type="Pfam" id="PF18142"/>
    </source>
</evidence>
<sequence length="336" mass="36812">MHELPNDLAQSLRSYRGSMYSGGRKNDRNGPDDVDLEKGEGGQDDGVDSEGEQDERANATQNSPDLHPPKSDQGQAQSHEQDGGKSRASGRQEQRTKQKRPEVDTQIEKAKSKATANTPAKQSIFDADPVKDPDGAADRLAQDLTPLGVQDFYQLMGLREPSSAHEEMSKLAYKNGLVGKILRSLKHTQEKYRAFAVAVYALLVLQLAIAAVFIVLGALGNLDTHVAIAVLGAISTVIAGALALMQGQGLPNRLRVTRNSLRNVVFEAEELFWDVRAGGAILYKDVKKLREDYLRVLEEQRRNHPDTFNSVTKTIAAAPERVGGGKRGVEIEMFDK</sequence>
<name>A0AAV9PIP9_9PEZI</name>
<comment type="caution">
    <text evidence="4">The sequence shown here is derived from an EMBL/GenBank/DDBJ whole genome shotgun (WGS) entry which is preliminary data.</text>
</comment>
<evidence type="ECO:0000313" key="5">
    <source>
        <dbReference type="Proteomes" id="UP001337655"/>
    </source>
</evidence>
<keyword evidence="5" id="KW-1185">Reference proteome</keyword>